<organism evidence="1 2">
    <name type="scientific">Candidatus Ornithospirochaeta stercoravium</name>
    <dbReference type="NCBI Taxonomy" id="2840897"/>
    <lineage>
        <taxon>Bacteria</taxon>
        <taxon>Pseudomonadati</taxon>
        <taxon>Spirochaetota</taxon>
        <taxon>Spirochaetia</taxon>
        <taxon>Spirochaetales</taxon>
        <taxon>Spirochaetaceae</taxon>
        <taxon>Spirochaetaceae incertae sedis</taxon>
        <taxon>Candidatus Ornithospirochaeta</taxon>
    </lineage>
</organism>
<accession>A0A9D9ND58</accession>
<gene>
    <name evidence="1" type="ORF">IAA72_04645</name>
</gene>
<dbReference type="InterPro" id="IPR052022">
    <property type="entry name" value="26kDa_periplasmic_antigen"/>
</dbReference>
<reference evidence="1" key="2">
    <citation type="journal article" date="2021" name="PeerJ">
        <title>Extensive microbial diversity within the chicken gut microbiome revealed by metagenomics and culture.</title>
        <authorList>
            <person name="Gilroy R."/>
            <person name="Ravi A."/>
            <person name="Getino M."/>
            <person name="Pursley I."/>
            <person name="Horton D.L."/>
            <person name="Alikhan N.F."/>
            <person name="Baker D."/>
            <person name="Gharbi K."/>
            <person name="Hall N."/>
            <person name="Watson M."/>
            <person name="Adriaenssens E.M."/>
            <person name="Foster-Nyarko E."/>
            <person name="Jarju S."/>
            <person name="Secka A."/>
            <person name="Antonio M."/>
            <person name="Oren A."/>
            <person name="Chaudhuri R.R."/>
            <person name="La Ragione R."/>
            <person name="Hildebrand F."/>
            <person name="Pallen M.J."/>
        </authorList>
    </citation>
    <scope>NUCLEOTIDE SEQUENCE</scope>
    <source>
        <strain evidence="1">14700</strain>
    </source>
</reference>
<dbReference type="Gene3D" id="3.30.110.170">
    <property type="entry name" value="Protein of unknown function (DUF541), domain 1"/>
    <property type="match status" value="1"/>
</dbReference>
<protein>
    <submittedName>
        <fullName evidence="1">SIMPL domain-containing protein</fullName>
    </submittedName>
</protein>
<sequence length="196" mass="21356">MGSIKVCGHAEIEMVPDTATITIRAEAVDDWTGDAVTKMSILVNKVIDKLRNEHSILMKDIKTGTLSVSTDKEYSNGRTIIHGQKAEESIILTLHNIDKIAPVFNTLSAIDGIEISTPSLSSSKAQDYLDKARKAAVKDAMHKAKIYAEAAGKELGDIISISDIQNEACALPMRSGIQYIPDNPKVSVSIEMEFRI</sequence>
<name>A0A9D9ND58_9SPIO</name>
<dbReference type="InterPro" id="IPR007497">
    <property type="entry name" value="SIMPL/DUF541"/>
</dbReference>
<evidence type="ECO:0000313" key="2">
    <source>
        <dbReference type="Proteomes" id="UP000810292"/>
    </source>
</evidence>
<dbReference type="PANTHER" id="PTHR34387:SF1">
    <property type="entry name" value="PERIPLASMIC IMMUNOGENIC PROTEIN"/>
    <property type="match status" value="1"/>
</dbReference>
<dbReference type="PANTHER" id="PTHR34387">
    <property type="entry name" value="SLR1258 PROTEIN"/>
    <property type="match status" value="1"/>
</dbReference>
<dbReference type="EMBL" id="JADIMF010000073">
    <property type="protein sequence ID" value="MBO8469053.1"/>
    <property type="molecule type" value="Genomic_DNA"/>
</dbReference>
<comment type="caution">
    <text evidence="1">The sequence shown here is derived from an EMBL/GenBank/DDBJ whole genome shotgun (WGS) entry which is preliminary data.</text>
</comment>
<dbReference type="GO" id="GO:0006974">
    <property type="term" value="P:DNA damage response"/>
    <property type="evidence" value="ECO:0007669"/>
    <property type="project" value="TreeGrafter"/>
</dbReference>
<dbReference type="Pfam" id="PF04402">
    <property type="entry name" value="SIMPL"/>
    <property type="match status" value="1"/>
</dbReference>
<evidence type="ECO:0000313" key="1">
    <source>
        <dbReference type="EMBL" id="MBO8469053.1"/>
    </source>
</evidence>
<dbReference type="AlphaFoldDB" id="A0A9D9ND58"/>
<dbReference type="Gene3D" id="3.30.70.2970">
    <property type="entry name" value="Protein of unknown function (DUF541), domain 2"/>
    <property type="match status" value="1"/>
</dbReference>
<proteinExistence type="predicted"/>
<dbReference type="Proteomes" id="UP000810292">
    <property type="component" value="Unassembled WGS sequence"/>
</dbReference>
<reference evidence="1" key="1">
    <citation type="submission" date="2020-10" db="EMBL/GenBank/DDBJ databases">
        <authorList>
            <person name="Gilroy R."/>
        </authorList>
    </citation>
    <scope>NUCLEOTIDE SEQUENCE</scope>
    <source>
        <strain evidence="1">14700</strain>
    </source>
</reference>